<dbReference type="InterPro" id="IPR036890">
    <property type="entry name" value="HATPase_C_sf"/>
</dbReference>
<evidence type="ECO:0000256" key="10">
    <source>
        <dbReference type="ARBA" id="ARBA00022840"/>
    </source>
</evidence>
<dbReference type="Gene3D" id="6.10.340.10">
    <property type="match status" value="1"/>
</dbReference>
<feature type="transmembrane region" description="Helical" evidence="14">
    <location>
        <begin position="12"/>
        <end position="32"/>
    </location>
</feature>
<dbReference type="Gene3D" id="1.10.287.130">
    <property type="match status" value="1"/>
</dbReference>
<dbReference type="SUPFAM" id="SSF47384">
    <property type="entry name" value="Homodimeric domain of signal transducing histidine kinase"/>
    <property type="match status" value="1"/>
</dbReference>
<keyword evidence="18" id="KW-1185">Reference proteome</keyword>
<evidence type="ECO:0000259" key="15">
    <source>
        <dbReference type="PROSITE" id="PS50109"/>
    </source>
</evidence>
<evidence type="ECO:0000256" key="14">
    <source>
        <dbReference type="SAM" id="Phobius"/>
    </source>
</evidence>
<dbReference type="CDD" id="cd06225">
    <property type="entry name" value="HAMP"/>
    <property type="match status" value="1"/>
</dbReference>
<dbReference type="OrthoDB" id="9813151at2"/>
<accession>A0A1E5G4R9</accession>
<evidence type="ECO:0000256" key="12">
    <source>
        <dbReference type="ARBA" id="ARBA00023012"/>
    </source>
</evidence>
<dbReference type="SUPFAM" id="SSF158472">
    <property type="entry name" value="HAMP domain-like"/>
    <property type="match status" value="1"/>
</dbReference>
<evidence type="ECO:0000256" key="5">
    <source>
        <dbReference type="ARBA" id="ARBA00022553"/>
    </source>
</evidence>
<evidence type="ECO:0000256" key="13">
    <source>
        <dbReference type="ARBA" id="ARBA00023136"/>
    </source>
</evidence>
<keyword evidence="13 14" id="KW-0472">Membrane</keyword>
<dbReference type="InterPro" id="IPR050398">
    <property type="entry name" value="HssS/ArlS-like"/>
</dbReference>
<evidence type="ECO:0000259" key="16">
    <source>
        <dbReference type="PROSITE" id="PS50885"/>
    </source>
</evidence>
<gene>
    <name evidence="17" type="ORF">BHF68_00380</name>
</gene>
<keyword evidence="8" id="KW-0547">Nucleotide-binding</keyword>
<dbReference type="PROSITE" id="PS50885">
    <property type="entry name" value="HAMP"/>
    <property type="match status" value="1"/>
</dbReference>
<sequence>MLRHISVKLSILFSIILLVIISVILVITHSYFTNFFVKYVTDELLHRGNGHAEVLADQFDATTLSHVAHMEKAAITDVVVVGRDGHILVASDQINCGTMEEICRPMEAILVYEQAIETDWRNQPYVVTSSPVIRDNHVLAMVYMYTPTQPIRDAVAIQFKILFTVWVGSILIGISFIYFLSKLITRPVLEMKNATELISNGRYDVQIKSTGNDELSDLGNTINALAQNLQHYETSRHEFLSDISHELRTPLTYLKGYSELLANGDVTDPKEVQQYSQIIYDESKRLQRLVQDIMTLSKMDETQFTLMKKPTDLVALIKDTINTILPLFQDKQIKLNFIYDKDKMELPLDKERMAQVVLNLLDNARRYTPESGEVTVELTHTNQLTKIAVKDNGPGIPEQELPLIWQRLYRAEKSRSRDTGGSGLGLAIVKKIIELHGGEIYAYSELGKGTIFEIYLQNHGG</sequence>
<evidence type="ECO:0000256" key="4">
    <source>
        <dbReference type="ARBA" id="ARBA00022475"/>
    </source>
</evidence>
<dbReference type="FunFam" id="1.10.287.130:FF:000001">
    <property type="entry name" value="Two-component sensor histidine kinase"/>
    <property type="match status" value="1"/>
</dbReference>
<keyword evidence="9" id="KW-0418">Kinase</keyword>
<feature type="domain" description="HAMP" evidence="16">
    <location>
        <begin position="182"/>
        <end position="234"/>
    </location>
</feature>
<keyword evidence="7 14" id="KW-0812">Transmembrane</keyword>
<dbReference type="EC" id="2.7.13.3" evidence="3"/>
<keyword evidence="11 14" id="KW-1133">Transmembrane helix</keyword>
<evidence type="ECO:0000256" key="11">
    <source>
        <dbReference type="ARBA" id="ARBA00022989"/>
    </source>
</evidence>
<dbReference type="Proteomes" id="UP000094296">
    <property type="component" value="Unassembled WGS sequence"/>
</dbReference>
<proteinExistence type="predicted"/>
<keyword evidence="10" id="KW-0067">ATP-binding</keyword>
<name>A0A1E5G4R9_9FIRM</name>
<keyword evidence="12" id="KW-0902">Two-component regulatory system</keyword>
<evidence type="ECO:0000256" key="7">
    <source>
        <dbReference type="ARBA" id="ARBA00022692"/>
    </source>
</evidence>
<dbReference type="InterPro" id="IPR003594">
    <property type="entry name" value="HATPase_dom"/>
</dbReference>
<keyword evidence="5" id="KW-0597">Phosphoprotein</keyword>
<protein>
    <recommendedName>
        <fullName evidence="3">histidine kinase</fullName>
        <ecNumber evidence="3">2.7.13.3</ecNumber>
    </recommendedName>
</protein>
<dbReference type="RefSeq" id="WP_069641674.1">
    <property type="nucleotide sequence ID" value="NZ_MIJE01000001.1"/>
</dbReference>
<evidence type="ECO:0000256" key="3">
    <source>
        <dbReference type="ARBA" id="ARBA00012438"/>
    </source>
</evidence>
<dbReference type="InterPro" id="IPR036097">
    <property type="entry name" value="HisK_dim/P_sf"/>
</dbReference>
<dbReference type="AlphaFoldDB" id="A0A1E5G4R9"/>
<dbReference type="CDD" id="cd00075">
    <property type="entry name" value="HATPase"/>
    <property type="match status" value="1"/>
</dbReference>
<dbReference type="Pfam" id="PF02518">
    <property type="entry name" value="HATPase_c"/>
    <property type="match status" value="1"/>
</dbReference>
<dbReference type="CDD" id="cd00082">
    <property type="entry name" value="HisKA"/>
    <property type="match status" value="1"/>
</dbReference>
<dbReference type="PRINTS" id="PR00344">
    <property type="entry name" value="BCTRLSENSOR"/>
</dbReference>
<comment type="catalytic activity">
    <reaction evidence="1">
        <text>ATP + protein L-histidine = ADP + protein N-phospho-L-histidine.</text>
        <dbReference type="EC" id="2.7.13.3"/>
    </reaction>
</comment>
<dbReference type="SMART" id="SM00388">
    <property type="entry name" value="HisKA"/>
    <property type="match status" value="1"/>
</dbReference>
<dbReference type="GO" id="GO:0000155">
    <property type="term" value="F:phosphorelay sensor kinase activity"/>
    <property type="evidence" value="ECO:0007669"/>
    <property type="project" value="InterPro"/>
</dbReference>
<keyword evidence="4" id="KW-1003">Cell membrane</keyword>
<dbReference type="PANTHER" id="PTHR45528">
    <property type="entry name" value="SENSOR HISTIDINE KINASE CPXA"/>
    <property type="match status" value="1"/>
</dbReference>
<dbReference type="STRING" id="766136.BHF68_00380"/>
<evidence type="ECO:0000256" key="1">
    <source>
        <dbReference type="ARBA" id="ARBA00000085"/>
    </source>
</evidence>
<dbReference type="EMBL" id="MIJE01000001">
    <property type="protein sequence ID" value="OEF98182.1"/>
    <property type="molecule type" value="Genomic_DNA"/>
</dbReference>
<comment type="subcellular location">
    <subcellularLocation>
        <location evidence="2">Cell membrane</location>
        <topology evidence="2">Multi-pass membrane protein</topology>
    </subcellularLocation>
</comment>
<evidence type="ECO:0000256" key="6">
    <source>
        <dbReference type="ARBA" id="ARBA00022679"/>
    </source>
</evidence>
<dbReference type="FunFam" id="3.30.565.10:FF:000006">
    <property type="entry name" value="Sensor histidine kinase WalK"/>
    <property type="match status" value="1"/>
</dbReference>
<dbReference type="InterPro" id="IPR005467">
    <property type="entry name" value="His_kinase_dom"/>
</dbReference>
<feature type="transmembrane region" description="Helical" evidence="14">
    <location>
        <begin position="161"/>
        <end position="181"/>
    </location>
</feature>
<reference evidence="17 18" key="1">
    <citation type="submission" date="2016-09" db="EMBL/GenBank/DDBJ databases">
        <title>Draft genome sequence for the type strain of Desulfuribacillus alkaliarsenatis AHT28, an obligately anaerobic, sulfidogenic bacterium isolated from Russian soda lake sediments.</title>
        <authorList>
            <person name="Abin C.A."/>
            <person name="Hollibaugh J.T."/>
        </authorList>
    </citation>
    <scope>NUCLEOTIDE SEQUENCE [LARGE SCALE GENOMIC DNA]</scope>
    <source>
        <strain evidence="17 18">AHT28</strain>
    </source>
</reference>
<evidence type="ECO:0000256" key="2">
    <source>
        <dbReference type="ARBA" id="ARBA00004651"/>
    </source>
</evidence>
<comment type="caution">
    <text evidence="17">The sequence shown here is derived from an EMBL/GenBank/DDBJ whole genome shotgun (WGS) entry which is preliminary data.</text>
</comment>
<evidence type="ECO:0000313" key="18">
    <source>
        <dbReference type="Proteomes" id="UP000094296"/>
    </source>
</evidence>
<dbReference type="Gene3D" id="3.30.565.10">
    <property type="entry name" value="Histidine kinase-like ATPase, C-terminal domain"/>
    <property type="match status" value="1"/>
</dbReference>
<dbReference type="SUPFAM" id="SSF55874">
    <property type="entry name" value="ATPase domain of HSP90 chaperone/DNA topoisomerase II/histidine kinase"/>
    <property type="match status" value="1"/>
</dbReference>
<dbReference type="Pfam" id="PF00512">
    <property type="entry name" value="HisKA"/>
    <property type="match status" value="1"/>
</dbReference>
<evidence type="ECO:0000313" key="17">
    <source>
        <dbReference type="EMBL" id="OEF98182.1"/>
    </source>
</evidence>
<dbReference type="GO" id="GO:0005886">
    <property type="term" value="C:plasma membrane"/>
    <property type="evidence" value="ECO:0007669"/>
    <property type="project" value="UniProtKB-SubCell"/>
</dbReference>
<dbReference type="PANTHER" id="PTHR45528:SF1">
    <property type="entry name" value="SENSOR HISTIDINE KINASE CPXA"/>
    <property type="match status" value="1"/>
</dbReference>
<dbReference type="PROSITE" id="PS50109">
    <property type="entry name" value="HIS_KIN"/>
    <property type="match status" value="1"/>
</dbReference>
<feature type="domain" description="Histidine kinase" evidence="15">
    <location>
        <begin position="242"/>
        <end position="460"/>
    </location>
</feature>
<dbReference type="GO" id="GO:0005524">
    <property type="term" value="F:ATP binding"/>
    <property type="evidence" value="ECO:0007669"/>
    <property type="project" value="UniProtKB-KW"/>
</dbReference>
<organism evidence="17 18">
    <name type="scientific">Desulfuribacillus alkaliarsenatis</name>
    <dbReference type="NCBI Taxonomy" id="766136"/>
    <lineage>
        <taxon>Bacteria</taxon>
        <taxon>Bacillati</taxon>
        <taxon>Bacillota</taxon>
        <taxon>Desulfuribacillia</taxon>
        <taxon>Desulfuribacillales</taxon>
        <taxon>Desulfuribacillaceae</taxon>
        <taxon>Desulfuribacillus</taxon>
    </lineage>
</organism>
<dbReference type="InterPro" id="IPR004358">
    <property type="entry name" value="Sig_transdc_His_kin-like_C"/>
</dbReference>
<dbReference type="Pfam" id="PF00672">
    <property type="entry name" value="HAMP"/>
    <property type="match status" value="1"/>
</dbReference>
<evidence type="ECO:0000256" key="9">
    <source>
        <dbReference type="ARBA" id="ARBA00022777"/>
    </source>
</evidence>
<dbReference type="SMART" id="SM00387">
    <property type="entry name" value="HATPase_c"/>
    <property type="match status" value="1"/>
</dbReference>
<keyword evidence="6" id="KW-0808">Transferase</keyword>
<dbReference type="InterPro" id="IPR003661">
    <property type="entry name" value="HisK_dim/P_dom"/>
</dbReference>
<dbReference type="SMART" id="SM00304">
    <property type="entry name" value="HAMP"/>
    <property type="match status" value="1"/>
</dbReference>
<dbReference type="InterPro" id="IPR003660">
    <property type="entry name" value="HAMP_dom"/>
</dbReference>
<evidence type="ECO:0000256" key="8">
    <source>
        <dbReference type="ARBA" id="ARBA00022741"/>
    </source>
</evidence>